<evidence type="ECO:0000256" key="1">
    <source>
        <dbReference type="SAM" id="Phobius"/>
    </source>
</evidence>
<sequence>MRIVLHFLIVALLTILTQIGGIAWLLSLWFRRRFLAFAGIYLCLMLAAQIAAPAFGRVAMQCGGDGPLRMQSWFYCLTNRNYVTPPLAETVTDLARDLDRARPGTVTLVLDGNFPFVTGFPLIPHLSHDDGRKLDLAFFYQDSDGQYQPGLVRSPIGYFAFEEGRSDCPRRRFSLRWDLAWLQPLFPEHKLDQSRMRDALRWLARDPRVSKVFLEPHLRDRLGVVSGKFRFQGCWAARHDDHIHFEI</sequence>
<feature type="transmembrane region" description="Helical" evidence="1">
    <location>
        <begin position="34"/>
        <end position="52"/>
    </location>
</feature>
<keyword evidence="1" id="KW-0472">Membrane</keyword>
<name>A0A934SFM4_9RHOB</name>
<reference evidence="2" key="1">
    <citation type="submission" date="2021-01" db="EMBL/GenBank/DDBJ databases">
        <title>Paracoccus amoyensis sp. nov., isolated from the surface seawater along the coast of Xiamen Island, China.</title>
        <authorList>
            <person name="Lyu L."/>
        </authorList>
    </citation>
    <scope>NUCLEOTIDE SEQUENCE</scope>
    <source>
        <strain evidence="2">MJ17</strain>
    </source>
</reference>
<proteinExistence type="predicted"/>
<dbReference type="SUPFAM" id="SSF55166">
    <property type="entry name" value="Hedgehog/DD-peptidase"/>
    <property type="match status" value="1"/>
</dbReference>
<evidence type="ECO:0000313" key="3">
    <source>
        <dbReference type="Proteomes" id="UP000640485"/>
    </source>
</evidence>
<keyword evidence="1" id="KW-1133">Transmembrane helix</keyword>
<keyword evidence="3" id="KW-1185">Reference proteome</keyword>
<dbReference type="RefSeq" id="WP_200686470.1">
    <property type="nucleotide sequence ID" value="NZ_JAEPRQ010000003.1"/>
</dbReference>
<protein>
    <submittedName>
        <fullName evidence="2">Uncharacterized protein</fullName>
    </submittedName>
</protein>
<dbReference type="Proteomes" id="UP000640485">
    <property type="component" value="Unassembled WGS sequence"/>
</dbReference>
<gene>
    <name evidence="2" type="ORF">JJJ17_11415</name>
</gene>
<dbReference type="InterPro" id="IPR009045">
    <property type="entry name" value="Zn_M74/Hedgehog-like"/>
</dbReference>
<evidence type="ECO:0000313" key="2">
    <source>
        <dbReference type="EMBL" id="MBK4216535.1"/>
    </source>
</evidence>
<comment type="caution">
    <text evidence="2">The sequence shown here is derived from an EMBL/GenBank/DDBJ whole genome shotgun (WGS) entry which is preliminary data.</text>
</comment>
<dbReference type="EMBL" id="JAEPRQ010000003">
    <property type="protein sequence ID" value="MBK4216535.1"/>
    <property type="molecule type" value="Genomic_DNA"/>
</dbReference>
<dbReference type="AlphaFoldDB" id="A0A934SFM4"/>
<organism evidence="2 3">
    <name type="scientific">Paracoccus caeni</name>
    <dbReference type="NCBI Taxonomy" id="657651"/>
    <lineage>
        <taxon>Bacteria</taxon>
        <taxon>Pseudomonadati</taxon>
        <taxon>Pseudomonadota</taxon>
        <taxon>Alphaproteobacteria</taxon>
        <taxon>Rhodobacterales</taxon>
        <taxon>Paracoccaceae</taxon>
        <taxon>Paracoccus</taxon>
    </lineage>
</organism>
<feature type="transmembrane region" description="Helical" evidence="1">
    <location>
        <begin position="6"/>
        <end position="27"/>
    </location>
</feature>
<accession>A0A934SFM4</accession>
<keyword evidence="1" id="KW-0812">Transmembrane</keyword>
<dbReference type="Gene3D" id="3.30.1380.10">
    <property type="match status" value="1"/>
</dbReference>